<accession>A0A852ZTB4</accession>
<reference evidence="1 2" key="1">
    <citation type="submission" date="2020-07" db="EMBL/GenBank/DDBJ databases">
        <title>Sequencing the genomes of 1000 actinobacteria strains.</title>
        <authorList>
            <person name="Klenk H.-P."/>
        </authorList>
    </citation>
    <scope>NUCLEOTIDE SEQUENCE [LARGE SCALE GENOMIC DNA]</scope>
    <source>
        <strain evidence="1 2">DSM 18448</strain>
    </source>
</reference>
<proteinExistence type="predicted"/>
<gene>
    <name evidence="1" type="ORF">F4554_004878</name>
</gene>
<sequence length="134" mass="14154">MWVIELLPLVPVTAITVRSATVLAERTGHRGGRGSGVGHHDVGIGVGRPDHGDRSGCTCLGDVLGPLLGTPPGRDEDGSRCETPGVLLHVGHDAVEVDGSYDRELAAQPRQNLFENCHSHLLGRALTDRAIRDG</sequence>
<dbReference type="Proteomes" id="UP000579605">
    <property type="component" value="Unassembled WGS sequence"/>
</dbReference>
<evidence type="ECO:0000313" key="2">
    <source>
        <dbReference type="Proteomes" id="UP000579605"/>
    </source>
</evidence>
<name>A0A852ZTB4_9ACTN</name>
<dbReference type="EMBL" id="JACBZH010000001">
    <property type="protein sequence ID" value="NYH92240.1"/>
    <property type="molecule type" value="Genomic_DNA"/>
</dbReference>
<protein>
    <submittedName>
        <fullName evidence="1">Uncharacterized protein</fullName>
    </submittedName>
</protein>
<evidence type="ECO:0000313" key="1">
    <source>
        <dbReference type="EMBL" id="NYH92240.1"/>
    </source>
</evidence>
<dbReference type="AlphaFoldDB" id="A0A852ZTB4"/>
<comment type="caution">
    <text evidence="1">The sequence shown here is derived from an EMBL/GenBank/DDBJ whole genome shotgun (WGS) entry which is preliminary data.</text>
</comment>
<organism evidence="1 2">
    <name type="scientific">Actinopolymorpha rutila</name>
    <dbReference type="NCBI Taxonomy" id="446787"/>
    <lineage>
        <taxon>Bacteria</taxon>
        <taxon>Bacillati</taxon>
        <taxon>Actinomycetota</taxon>
        <taxon>Actinomycetes</taxon>
        <taxon>Propionibacteriales</taxon>
        <taxon>Actinopolymorphaceae</taxon>
        <taxon>Actinopolymorpha</taxon>
    </lineage>
</organism>
<keyword evidence="2" id="KW-1185">Reference proteome</keyword>